<evidence type="ECO:0000313" key="2">
    <source>
        <dbReference type="EMBL" id="ERM99325.1"/>
    </source>
</evidence>
<reference evidence="3" key="1">
    <citation type="journal article" date="2013" name="Science">
        <title>The Amborella genome and the evolution of flowering plants.</title>
        <authorList>
            <consortium name="Amborella Genome Project"/>
        </authorList>
    </citation>
    <scope>NUCLEOTIDE SEQUENCE [LARGE SCALE GENOMIC DNA]</scope>
</reference>
<dbReference type="Proteomes" id="UP000017836">
    <property type="component" value="Unassembled WGS sequence"/>
</dbReference>
<dbReference type="AlphaFoldDB" id="W1NVN3"/>
<dbReference type="HOGENOM" id="CLU_2309868_0_0_1"/>
<accession>W1NVN3</accession>
<protein>
    <submittedName>
        <fullName evidence="2">Uncharacterized protein</fullName>
    </submittedName>
</protein>
<name>W1NVN3_AMBTC</name>
<organism evidence="2 3">
    <name type="scientific">Amborella trichopoda</name>
    <dbReference type="NCBI Taxonomy" id="13333"/>
    <lineage>
        <taxon>Eukaryota</taxon>
        <taxon>Viridiplantae</taxon>
        <taxon>Streptophyta</taxon>
        <taxon>Embryophyta</taxon>
        <taxon>Tracheophyta</taxon>
        <taxon>Spermatophyta</taxon>
        <taxon>Magnoliopsida</taxon>
        <taxon>Amborellales</taxon>
        <taxon>Amborellaceae</taxon>
        <taxon>Amborella</taxon>
    </lineage>
</organism>
<evidence type="ECO:0000313" key="3">
    <source>
        <dbReference type="Proteomes" id="UP000017836"/>
    </source>
</evidence>
<evidence type="ECO:0000256" key="1">
    <source>
        <dbReference type="SAM" id="MobiDB-lite"/>
    </source>
</evidence>
<feature type="region of interest" description="Disordered" evidence="1">
    <location>
        <begin position="30"/>
        <end position="81"/>
    </location>
</feature>
<keyword evidence="3" id="KW-1185">Reference proteome</keyword>
<gene>
    <name evidence="2" type="ORF">AMTR_s00108p00083320</name>
</gene>
<feature type="compositionally biased region" description="Basic and acidic residues" evidence="1">
    <location>
        <begin position="58"/>
        <end position="81"/>
    </location>
</feature>
<dbReference type="Gramene" id="ERM99325">
    <property type="protein sequence ID" value="ERM99325"/>
    <property type="gene ID" value="AMTR_s00108p00083320"/>
</dbReference>
<proteinExistence type="predicted"/>
<sequence>MTAGGRRVKKKGGETGPLVVAALCLAYSRKRGRATKDEEEETGPLAVAGPKPCVHNNGGEEKGNERGDGHVEQGEKRRAKREETGLMAVAALSLGQRREW</sequence>
<dbReference type="EMBL" id="KI395026">
    <property type="protein sequence ID" value="ERM99325.1"/>
    <property type="molecule type" value="Genomic_DNA"/>
</dbReference>